<feature type="domain" description="DUF8020" evidence="3">
    <location>
        <begin position="54"/>
        <end position="123"/>
    </location>
</feature>
<reference evidence="5" key="1">
    <citation type="submission" date="2015-03" db="EMBL/GenBank/DDBJ databases">
        <authorList>
            <consortium name="Pathogen Informatics"/>
        </authorList>
    </citation>
    <scope>NUCLEOTIDE SEQUENCE [LARGE SCALE GENOMIC DNA]</scope>
    <source>
        <strain evidence="5">NCTC11134</strain>
        <plasmid evidence="5">2</plasmid>
    </source>
</reference>
<feature type="signal peptide" evidence="2">
    <location>
        <begin position="1"/>
        <end position="23"/>
    </location>
</feature>
<keyword evidence="1" id="KW-0472">Membrane</keyword>
<feature type="transmembrane region" description="Helical" evidence="1">
    <location>
        <begin position="180"/>
        <end position="198"/>
    </location>
</feature>
<evidence type="ECO:0000313" key="4">
    <source>
        <dbReference type="EMBL" id="CRY82116.1"/>
    </source>
</evidence>
<keyword evidence="2" id="KW-0732">Signal</keyword>
<evidence type="ECO:0000313" key="5">
    <source>
        <dbReference type="Proteomes" id="UP000057820"/>
    </source>
</evidence>
<dbReference type="KEGG" id="nfr:ERS450000_04796"/>
<sequence length="214" mass="21690">MRLSATTMLAVVAIGLAAGTADAHPHPAPDHSAPTTADTPPHLHGSVAGLDYVVAVSEDRRATVADLPGGRFDLVHDGRVVTVTGPDGQILAALPMLVRVADRAVELTPTVSEGGTRLTLTPAAGASAPLRDVSSQDRFWDEVNRAMPQIQAGAGIGAVIGFLLGFPLGLFVFDFITVPLGTVIGAAVGAFAGLYAGGGQPAVDAVIAYLTGQP</sequence>
<dbReference type="InterPro" id="IPR058333">
    <property type="entry name" value="DUF8020"/>
</dbReference>
<keyword evidence="1" id="KW-1133">Transmembrane helix</keyword>
<dbReference type="AlphaFoldDB" id="A0A0H5PI06"/>
<gene>
    <name evidence="4" type="ORF">ERS450000_04796</name>
</gene>
<dbReference type="Pfam" id="PF26059">
    <property type="entry name" value="DUF8020"/>
    <property type="match status" value="1"/>
</dbReference>
<keyword evidence="1" id="KW-0812">Transmembrane</keyword>
<evidence type="ECO:0000256" key="1">
    <source>
        <dbReference type="SAM" id="Phobius"/>
    </source>
</evidence>
<proteinExistence type="predicted"/>
<dbReference type="Proteomes" id="UP000057820">
    <property type="component" value="Plasmid 2"/>
</dbReference>
<organism evidence="4 5">
    <name type="scientific">Nocardia farcinica</name>
    <dbReference type="NCBI Taxonomy" id="37329"/>
    <lineage>
        <taxon>Bacteria</taxon>
        <taxon>Bacillati</taxon>
        <taxon>Actinomycetota</taxon>
        <taxon>Actinomycetes</taxon>
        <taxon>Mycobacteriales</taxon>
        <taxon>Nocardiaceae</taxon>
        <taxon>Nocardia</taxon>
    </lineage>
</organism>
<keyword evidence="4" id="KW-0614">Plasmid</keyword>
<feature type="chain" id="PRO_5005222772" description="DUF8020 domain-containing protein" evidence="2">
    <location>
        <begin position="24"/>
        <end position="214"/>
    </location>
</feature>
<dbReference type="RefSeq" id="WP_060594277.1">
    <property type="nucleotide sequence ID" value="NZ_CP031418.1"/>
</dbReference>
<name>A0A0H5PI06_NOCFR</name>
<accession>A0A0H5PI06</accession>
<protein>
    <recommendedName>
        <fullName evidence="3">DUF8020 domain-containing protein</fullName>
    </recommendedName>
</protein>
<geneLocation type="plasmid" evidence="4">
    <name>2</name>
</geneLocation>
<feature type="transmembrane region" description="Helical" evidence="1">
    <location>
        <begin position="152"/>
        <end position="173"/>
    </location>
</feature>
<evidence type="ECO:0000259" key="3">
    <source>
        <dbReference type="Pfam" id="PF26059"/>
    </source>
</evidence>
<dbReference type="EMBL" id="LN868939">
    <property type="protein sequence ID" value="CRY82116.1"/>
    <property type="molecule type" value="Genomic_DNA"/>
</dbReference>
<evidence type="ECO:0000256" key="2">
    <source>
        <dbReference type="SAM" id="SignalP"/>
    </source>
</evidence>